<keyword evidence="3" id="KW-1185">Reference proteome</keyword>
<evidence type="ECO:0000313" key="2">
    <source>
        <dbReference type="EMBL" id="PUZ68705.1"/>
    </source>
</evidence>
<evidence type="ECO:0000256" key="1">
    <source>
        <dbReference type="SAM" id="MobiDB-lite"/>
    </source>
</evidence>
<organism evidence="2 3">
    <name type="scientific">Panicum hallii var. hallii</name>
    <dbReference type="NCBI Taxonomy" id="1504633"/>
    <lineage>
        <taxon>Eukaryota</taxon>
        <taxon>Viridiplantae</taxon>
        <taxon>Streptophyta</taxon>
        <taxon>Embryophyta</taxon>
        <taxon>Tracheophyta</taxon>
        <taxon>Spermatophyta</taxon>
        <taxon>Magnoliopsida</taxon>
        <taxon>Liliopsida</taxon>
        <taxon>Poales</taxon>
        <taxon>Poaceae</taxon>
        <taxon>PACMAD clade</taxon>
        <taxon>Panicoideae</taxon>
        <taxon>Panicodae</taxon>
        <taxon>Paniceae</taxon>
        <taxon>Panicinae</taxon>
        <taxon>Panicum</taxon>
        <taxon>Panicum sect. Panicum</taxon>
    </lineage>
</organism>
<evidence type="ECO:0000313" key="3">
    <source>
        <dbReference type="Proteomes" id="UP000244336"/>
    </source>
</evidence>
<feature type="region of interest" description="Disordered" evidence="1">
    <location>
        <begin position="1"/>
        <end position="86"/>
    </location>
</feature>
<reference evidence="2 3" key="1">
    <citation type="submission" date="2018-04" db="EMBL/GenBank/DDBJ databases">
        <title>WGS assembly of Panicum hallii var. hallii HAL2.</title>
        <authorList>
            <person name="Lovell J."/>
            <person name="Jenkins J."/>
            <person name="Lowry D."/>
            <person name="Mamidi S."/>
            <person name="Sreedasyam A."/>
            <person name="Weng X."/>
            <person name="Barry K."/>
            <person name="Bonette J."/>
            <person name="Campitelli B."/>
            <person name="Daum C."/>
            <person name="Gordon S."/>
            <person name="Gould B."/>
            <person name="Lipzen A."/>
            <person name="MacQueen A."/>
            <person name="Palacio-Mejia J."/>
            <person name="Plott C."/>
            <person name="Shakirov E."/>
            <person name="Shu S."/>
            <person name="Yoshinaga Y."/>
            <person name="Zane M."/>
            <person name="Rokhsar D."/>
            <person name="Grimwood J."/>
            <person name="Schmutz J."/>
            <person name="Juenger T."/>
        </authorList>
    </citation>
    <scope>NUCLEOTIDE SEQUENCE [LARGE SCALE GENOMIC DNA]</scope>
    <source>
        <strain evidence="3">cv. HAL2</strain>
    </source>
</reference>
<dbReference type="EMBL" id="CM009750">
    <property type="protein sequence ID" value="PUZ68705.1"/>
    <property type="molecule type" value="Genomic_DNA"/>
</dbReference>
<sequence>MFPVSRGIYRSPAPHRHVDPPHQLSPPTASDNTGPGPLAPLVSLMAPAPKSTSPASSPLFPLPPSPPPPFLQEEKIEGWGLEGIEG</sequence>
<protein>
    <submittedName>
        <fullName evidence="2">Uncharacterized protein</fullName>
    </submittedName>
</protein>
<gene>
    <name evidence="2" type="ORF">GQ55_2G050600</name>
</gene>
<feature type="compositionally biased region" description="Low complexity" evidence="1">
    <location>
        <begin position="46"/>
        <end position="59"/>
    </location>
</feature>
<dbReference type="Proteomes" id="UP000244336">
    <property type="component" value="Chromosome 2"/>
</dbReference>
<dbReference type="Gramene" id="PUZ68705">
    <property type="protein sequence ID" value="PUZ68705"/>
    <property type="gene ID" value="GQ55_2G050600"/>
</dbReference>
<name>A0A2T7ELJ7_9POAL</name>
<proteinExistence type="predicted"/>
<feature type="compositionally biased region" description="Pro residues" evidence="1">
    <location>
        <begin position="60"/>
        <end position="70"/>
    </location>
</feature>
<accession>A0A2T7ELJ7</accession>
<dbReference type="AlphaFoldDB" id="A0A2T7ELJ7"/>